<gene>
    <name evidence="1" type="ORF">SAMN05421820_11766</name>
</gene>
<accession>A0A1H0L797</accession>
<dbReference type="RefSeq" id="WP_083362166.1">
    <property type="nucleotide sequence ID" value="NZ_FNGY01000017.1"/>
</dbReference>
<dbReference type="OrthoDB" id="1417318at2"/>
<keyword evidence="2" id="KW-1185">Reference proteome</keyword>
<name>A0A1H0L797_9SPHI</name>
<organism evidence="1 2">
    <name type="scientific">Pedobacter steynii</name>
    <dbReference type="NCBI Taxonomy" id="430522"/>
    <lineage>
        <taxon>Bacteria</taxon>
        <taxon>Pseudomonadati</taxon>
        <taxon>Bacteroidota</taxon>
        <taxon>Sphingobacteriia</taxon>
        <taxon>Sphingobacteriales</taxon>
        <taxon>Sphingobacteriaceae</taxon>
        <taxon>Pedobacter</taxon>
    </lineage>
</organism>
<proteinExistence type="predicted"/>
<dbReference type="AlphaFoldDB" id="A0A1H0L797"/>
<dbReference type="Proteomes" id="UP000183200">
    <property type="component" value="Unassembled WGS sequence"/>
</dbReference>
<evidence type="ECO:0000313" key="2">
    <source>
        <dbReference type="Proteomes" id="UP000183200"/>
    </source>
</evidence>
<dbReference type="EMBL" id="FNGY01000017">
    <property type="protein sequence ID" value="SDO63831.1"/>
    <property type="molecule type" value="Genomic_DNA"/>
</dbReference>
<protein>
    <submittedName>
        <fullName evidence="1">Uncharacterized protein</fullName>
    </submittedName>
</protein>
<sequence length="451" mass="51804">MFLQPGFKIPNHTKVPVYVCNCTETDEDYLGISERFSNLNEFLLQAVDGEEQINQELRLLQSLKNAVNCAKNADQKFMVVCNTSHYFTKEYSFEAFIDHIREGELSLADFLTGGLRWFNSAFQVTDNLYWIDSFSGVHFLVIYQRSYQKILEVMLNGDQDVHTVLSSVSQNKLMIHPFVSVQEDVPVALMDHIVDSAVAKVFFNANQLLHTLNDIAVFYREHQAIADLSTLQEQIVIPTYIINLSERPERLAHIKQQFKDRKEFMTTIVEACVHEIGAVGLWKSIRKIIKIAIENDDDVIVICEDDHEFTPQYTRDYFLKNVLEAYSQGTDYLNGGIAAFENCVLVGQNRFWTDRPTCTQFIVIYGSFFQKILDAPYDDTVLADAMLANLTANKIALHPFISTQRDFGYSDITALFDNNKGTVGRMFSDCDRKFSRIRAAYHRYHKSNAMN</sequence>
<reference evidence="2" key="1">
    <citation type="submission" date="2016-10" db="EMBL/GenBank/DDBJ databases">
        <authorList>
            <person name="Varghese N."/>
            <person name="Submissions S."/>
        </authorList>
    </citation>
    <scope>NUCLEOTIDE SEQUENCE [LARGE SCALE GENOMIC DNA]</scope>
    <source>
        <strain evidence="2">DSM 19110</strain>
    </source>
</reference>
<evidence type="ECO:0000313" key="1">
    <source>
        <dbReference type="EMBL" id="SDO63831.1"/>
    </source>
</evidence>